<dbReference type="Pfam" id="PF02413">
    <property type="entry name" value="Caudo_TAP"/>
    <property type="match status" value="1"/>
</dbReference>
<reference evidence="1 2" key="1">
    <citation type="journal article" date="2007" name="PLoS Genet.">
        <title>The complete genome sequence of Yersinia pseudotuberculosis IP31758, the causative agent of Far East scarlet-like fever.</title>
        <authorList>
            <person name="Eppinger M."/>
            <person name="Rosovitz M.J."/>
            <person name="Fricke W.F."/>
            <person name="Rasko D.A."/>
            <person name="Kokorina G."/>
            <person name="Fayolle C."/>
            <person name="Lindler L.E."/>
            <person name="Carniel E."/>
            <person name="Ravel J."/>
        </authorList>
    </citation>
    <scope>NUCLEOTIDE SEQUENCE [LARGE SCALE GENOMIC DNA]</scope>
    <source>
        <strain evidence="1 2">IP 31758</strain>
    </source>
</reference>
<dbReference type="AlphaFoldDB" id="A0A0U1QWC7"/>
<organism evidence="1 2">
    <name type="scientific">Yersinia pseudotuberculosis serotype O:1b (strain IP 31758)</name>
    <dbReference type="NCBI Taxonomy" id="349747"/>
    <lineage>
        <taxon>Bacteria</taxon>
        <taxon>Pseudomonadati</taxon>
        <taxon>Pseudomonadota</taxon>
        <taxon>Gammaproteobacteria</taxon>
        <taxon>Enterobacterales</taxon>
        <taxon>Yersiniaceae</taxon>
        <taxon>Yersinia</taxon>
    </lineage>
</organism>
<sequence length="218" mass="24700">MTTVIKTPAVLNKSNQAQLAGWVTVFNIHPDSREYLSSVEEYLAEGVGIPANTYLDKSLKAKKGFAVCRSADNSQWEYLPDHRGETRYSTITGATTTLSEIGDYPADTTELAPTTTFDQWDGTRWVTDKDRVAAVARRYRDAFIEATDPMMVSDYSIDDMPLTSEQRRELAETRLAFKTWPTQENWPRIELPDIPYWLLIEAVNQGYRVPVWPAGPAE</sequence>
<dbReference type="RefSeq" id="WP_012105209.1">
    <property type="nucleotide sequence ID" value="NC_009708.1"/>
</dbReference>
<gene>
    <name evidence="1" type="ordered locus">YpsIP31758_2197</name>
</gene>
<proteinExistence type="predicted"/>
<dbReference type="EMBL" id="CP000720">
    <property type="protein sequence ID" value="ABS46872.1"/>
    <property type="molecule type" value="Genomic_DNA"/>
</dbReference>
<dbReference type="InterPro" id="IPR003458">
    <property type="entry name" value="Phage_T4_Gp38_tail_assem"/>
</dbReference>
<name>A0A0U1QWC7_YERP3</name>
<accession>A0A0U1QWC7</accession>
<dbReference type="KEGG" id="ypi:YpsIP31758_2197"/>
<dbReference type="HOGENOM" id="CLU_1266492_0_0_6"/>
<dbReference type="Proteomes" id="UP000002412">
    <property type="component" value="Chromosome"/>
</dbReference>
<evidence type="ECO:0000313" key="1">
    <source>
        <dbReference type="EMBL" id="ABS46872.1"/>
    </source>
</evidence>
<protein>
    <recommendedName>
        <fullName evidence="3">Tail fiber assembly protein</fullName>
    </recommendedName>
</protein>
<evidence type="ECO:0008006" key="3">
    <source>
        <dbReference type="Google" id="ProtNLM"/>
    </source>
</evidence>
<evidence type="ECO:0000313" key="2">
    <source>
        <dbReference type="Proteomes" id="UP000002412"/>
    </source>
</evidence>